<evidence type="ECO:0000313" key="4">
    <source>
        <dbReference type="EMBL" id="CAC5385455.1"/>
    </source>
</evidence>
<feature type="domain" description="Death" evidence="3">
    <location>
        <begin position="994"/>
        <end position="1059"/>
    </location>
</feature>
<proteinExistence type="predicted"/>
<dbReference type="Proteomes" id="UP000507470">
    <property type="component" value="Unassembled WGS sequence"/>
</dbReference>
<gene>
    <name evidence="4" type="ORF">MCOR_21000</name>
</gene>
<dbReference type="SUPFAM" id="SSF47986">
    <property type="entry name" value="DEATH domain"/>
    <property type="match status" value="1"/>
</dbReference>
<dbReference type="GO" id="GO:0007165">
    <property type="term" value="P:signal transduction"/>
    <property type="evidence" value="ECO:0007669"/>
    <property type="project" value="InterPro"/>
</dbReference>
<dbReference type="SUPFAM" id="SSF48371">
    <property type="entry name" value="ARM repeat"/>
    <property type="match status" value="1"/>
</dbReference>
<dbReference type="Gene3D" id="3.40.50.10140">
    <property type="entry name" value="Toll/interleukin-1 receptor homology (TIR) domain"/>
    <property type="match status" value="2"/>
</dbReference>
<dbReference type="Pfam" id="PF13676">
    <property type="entry name" value="TIR_2"/>
    <property type="match status" value="2"/>
</dbReference>
<dbReference type="PANTHER" id="PTHR47508">
    <property type="entry name" value="SAM DOMAIN-CONTAINING PROTEIN-RELATED"/>
    <property type="match status" value="1"/>
</dbReference>
<dbReference type="Gene3D" id="1.20.5.340">
    <property type="match status" value="1"/>
</dbReference>
<dbReference type="PANTHER" id="PTHR47508:SF1">
    <property type="entry name" value="NON-SPECIFIC SERINE_THREONINE PROTEIN KINASE"/>
    <property type="match status" value="1"/>
</dbReference>
<feature type="compositionally biased region" description="Basic and acidic residues" evidence="2">
    <location>
        <begin position="1416"/>
        <end position="1437"/>
    </location>
</feature>
<protein>
    <recommendedName>
        <fullName evidence="3">Death domain-containing protein</fullName>
    </recommendedName>
</protein>
<dbReference type="EMBL" id="CACVKT020003713">
    <property type="protein sequence ID" value="CAC5385455.1"/>
    <property type="molecule type" value="Genomic_DNA"/>
</dbReference>
<sequence length="1516" mass="174782">MEKIITKYDYANGNDDTESALQDELHDLDTDEIEEKIKISDIKNIINIYMKKICLEEYVKKVPRDSPGGYMATMTCRQLCDLIDNGVENEKLSKTDCQDCLFDLYLAIIRAGPGTAHYEVLEKIGDCIEMDNYLKNLKGEKLQQMASAVMEHKYIKENMEMEDYASLMNSYMSRIPQSFADDREDIRDPAIWTVFLDLYLYYLLHTKDVPDELHEALGYCGNTFWYLYDRNPYKGFPDTKVLGQHMQKIAAFILSPEFPRGRQLERATDYVEYLAQIEGDTLVELWPEMMALFKALSLCKKANEMSKMIRGFRYLFDKLDDKAMEKNPKIFKSWAETVTEVVEKIENFRLLDDVVPRMISDMDSKYKPAKGDEKYWFPLLKAMWLIPSKEFLYRVRKILDDTKFRRMWNWKENIQEAKDMIANAEKVDLPLEGDDRDERDANSECGNAENIQEAKDMIANAEKVDLPLEGDDRDERDANSECGNAVKELIEMFKILKIEHLIMPDIARMSLSRMEKRSILQNYMVEQYFGDMDFQKCTDVLPELARRFEPLITDEDYPWLDNWVRSNGVDLFNYFTESYKSSEDIPDEVNQTVIRILNFCMEDGRELINLEDGSDTVWGMIIRNSPSFVGKHCNGGTGKVCVPVLEKLLKYRHSDEEFLREACTNSMQMAGHICPEICADFFGSLLDWYIEEPSMDLMSFFYRLVELSPNALKSRMDKFLDTCKDDKETWTLQIQVFYALSNKYPEMITQKVADTLMNYHYSDSNSRIQVLMIMEKATKVNPIIFEKYMDKLIGDKSVVAMEQHFVNNTLVNVTKEIKKFKDPVFNYFMSVLKVATDVTQVSVTLIGLRDLCVIYGPEMFGPHMDYLTQKKQNEQSTTIQQQIVALIDQIEGRSLETVAQDVKETQEDVEQLDERVTGTEVAVVGLTTRVDEHDENIEELGEGLDTVTQRVDFAEKDIEETKIKVEEVDMKTMTNAPRWSRDLTKIMNPQTEHDWRLLAQRLGYSNDDIRAWASQHDPCMAVLSEWYATHKTREANYAVLTALQEMNRMDGAAIVENAMKAVADVVEDEEVDYASPPAVFLSYQWGHQDEVKLIRNHLQMAGYECWMDIGQMGGGDKLFEKIDNGIRGAKVIICCVSEKYAQSPNCNREVNLSVSLGKPMIPLLMEKMGWPPKGSMGPIFSEYLFVRFFQRAGEETDDNRIWPVAKFQEMLMQLNCYGILPDETLIDDMYKKWWIPVQEVIVIDKNKKKQSQSQAKQKEIKDEDKKSPDIFISYQWGKQKQIMAFYQRLTGMGLSCWMDIYQMGGGDSLYEKIDSGVRGCKVVLTCITQKYSLSANCRREVSLADALKKPIIPLLLEKMDWPPSGPMSMVFTQLLFINFYRDEEVQMTWTGPKVDELMEKIGEHMPMITQSEDTNEEKQSTKKEDNDKKSGNTEPESKPANQSMSPRPVSSRNTRGAGGPQPTENKPSPVRQPKPVAATNAIAESPADPAQQSKQEQTSAPKQEKEQKKSKACTVL</sequence>
<evidence type="ECO:0000313" key="5">
    <source>
        <dbReference type="Proteomes" id="UP000507470"/>
    </source>
</evidence>
<feature type="compositionally biased region" description="Polar residues" evidence="2">
    <location>
        <begin position="1439"/>
        <end position="1454"/>
    </location>
</feature>
<feature type="compositionally biased region" description="Polar residues" evidence="2">
    <location>
        <begin position="1490"/>
        <end position="1501"/>
    </location>
</feature>
<dbReference type="InterPro" id="IPR016024">
    <property type="entry name" value="ARM-type_fold"/>
</dbReference>
<feature type="coiled-coil region" evidence="1">
    <location>
        <begin position="895"/>
        <end position="971"/>
    </location>
</feature>
<dbReference type="InterPro" id="IPR000488">
    <property type="entry name" value="Death_dom"/>
</dbReference>
<dbReference type="PROSITE" id="PS50017">
    <property type="entry name" value="DEATH_DOMAIN"/>
    <property type="match status" value="1"/>
</dbReference>
<dbReference type="Pfam" id="PF00531">
    <property type="entry name" value="Death"/>
    <property type="match status" value="1"/>
</dbReference>
<dbReference type="SMART" id="SM00005">
    <property type="entry name" value="DEATH"/>
    <property type="match status" value="1"/>
</dbReference>
<dbReference type="InterPro" id="IPR035897">
    <property type="entry name" value="Toll_tir_struct_dom_sf"/>
</dbReference>
<evidence type="ECO:0000256" key="1">
    <source>
        <dbReference type="SAM" id="Coils"/>
    </source>
</evidence>
<evidence type="ECO:0000256" key="2">
    <source>
        <dbReference type="SAM" id="MobiDB-lite"/>
    </source>
</evidence>
<dbReference type="Gene3D" id="1.10.533.10">
    <property type="entry name" value="Death Domain, Fas"/>
    <property type="match status" value="1"/>
</dbReference>
<dbReference type="OrthoDB" id="6078042at2759"/>
<organism evidence="4 5">
    <name type="scientific">Mytilus coruscus</name>
    <name type="common">Sea mussel</name>
    <dbReference type="NCBI Taxonomy" id="42192"/>
    <lineage>
        <taxon>Eukaryota</taxon>
        <taxon>Metazoa</taxon>
        <taxon>Spiralia</taxon>
        <taxon>Lophotrochozoa</taxon>
        <taxon>Mollusca</taxon>
        <taxon>Bivalvia</taxon>
        <taxon>Autobranchia</taxon>
        <taxon>Pteriomorphia</taxon>
        <taxon>Mytilida</taxon>
        <taxon>Mytiloidea</taxon>
        <taxon>Mytilidae</taxon>
        <taxon>Mytilinae</taxon>
        <taxon>Mytilus</taxon>
    </lineage>
</organism>
<dbReference type="InterPro" id="IPR000157">
    <property type="entry name" value="TIR_dom"/>
</dbReference>
<feature type="region of interest" description="Disordered" evidence="2">
    <location>
        <begin position="1406"/>
        <end position="1516"/>
    </location>
</feature>
<keyword evidence="5" id="KW-1185">Reference proteome</keyword>
<name>A0A6J8BND4_MYTCO</name>
<keyword evidence="1" id="KW-0175">Coiled coil</keyword>
<evidence type="ECO:0000259" key="3">
    <source>
        <dbReference type="PROSITE" id="PS50017"/>
    </source>
</evidence>
<dbReference type="SUPFAM" id="SSF52200">
    <property type="entry name" value="Toll/Interleukin receptor TIR domain"/>
    <property type="match status" value="2"/>
</dbReference>
<reference evidence="4 5" key="1">
    <citation type="submission" date="2020-06" db="EMBL/GenBank/DDBJ databases">
        <authorList>
            <person name="Li R."/>
            <person name="Bekaert M."/>
        </authorList>
    </citation>
    <scope>NUCLEOTIDE SEQUENCE [LARGE SCALE GENOMIC DNA]</scope>
    <source>
        <strain evidence="5">wild</strain>
    </source>
</reference>
<dbReference type="InterPro" id="IPR011029">
    <property type="entry name" value="DEATH-like_dom_sf"/>
</dbReference>
<accession>A0A6J8BND4</accession>